<dbReference type="EMBL" id="JAWWNJ010000005">
    <property type="protein sequence ID" value="KAK7056027.1"/>
    <property type="molecule type" value="Genomic_DNA"/>
</dbReference>
<proteinExistence type="predicted"/>
<organism evidence="2 3">
    <name type="scientific">Favolaschia claudopus</name>
    <dbReference type="NCBI Taxonomy" id="2862362"/>
    <lineage>
        <taxon>Eukaryota</taxon>
        <taxon>Fungi</taxon>
        <taxon>Dikarya</taxon>
        <taxon>Basidiomycota</taxon>
        <taxon>Agaricomycotina</taxon>
        <taxon>Agaricomycetes</taxon>
        <taxon>Agaricomycetidae</taxon>
        <taxon>Agaricales</taxon>
        <taxon>Marasmiineae</taxon>
        <taxon>Mycenaceae</taxon>
        <taxon>Favolaschia</taxon>
    </lineage>
</organism>
<reference evidence="2 3" key="1">
    <citation type="journal article" date="2024" name="J Genomics">
        <title>Draft genome sequencing and assembly of Favolaschia claudopus CIRM-BRFM 2984 isolated from oak limbs.</title>
        <authorList>
            <person name="Navarro D."/>
            <person name="Drula E."/>
            <person name="Chaduli D."/>
            <person name="Cazenave R."/>
            <person name="Ahrendt S."/>
            <person name="Wang J."/>
            <person name="Lipzen A."/>
            <person name="Daum C."/>
            <person name="Barry K."/>
            <person name="Grigoriev I.V."/>
            <person name="Favel A."/>
            <person name="Rosso M.N."/>
            <person name="Martin F."/>
        </authorList>
    </citation>
    <scope>NUCLEOTIDE SEQUENCE [LARGE SCALE GENOMIC DNA]</scope>
    <source>
        <strain evidence="2 3">CIRM-BRFM 2984</strain>
    </source>
</reference>
<dbReference type="Proteomes" id="UP001362999">
    <property type="component" value="Unassembled WGS sequence"/>
</dbReference>
<gene>
    <name evidence="2" type="ORF">R3P38DRAFT_3566409</name>
</gene>
<keyword evidence="3" id="KW-1185">Reference proteome</keyword>
<name>A0AAW0DTE8_9AGAR</name>
<evidence type="ECO:0000256" key="1">
    <source>
        <dbReference type="SAM" id="MobiDB-lite"/>
    </source>
</evidence>
<dbReference type="AlphaFoldDB" id="A0AAW0DTE8"/>
<sequence length="211" mass="22723">MPPIRRSPSRGVPPTAPQARGNINGFLPEVPHIAIYGGIGGSGGGGGMHGGAGGNGEGPQFHISALETSWNILVKGSKNQISERLELNTIAIDAHYHCDTLNHISNPQELVVQREVPPSFLVPILRHLAEYIQGDKEKAFFVVYCALFAILLPGSLKLTDRLRLVPLIALPFLAIPSILSLHDTITLVDVVGQRRPILLAVWKNQEVCDAG</sequence>
<comment type="caution">
    <text evidence="2">The sequence shown here is derived from an EMBL/GenBank/DDBJ whole genome shotgun (WGS) entry which is preliminary data.</text>
</comment>
<feature type="region of interest" description="Disordered" evidence="1">
    <location>
        <begin position="1"/>
        <end position="23"/>
    </location>
</feature>
<evidence type="ECO:0000313" key="3">
    <source>
        <dbReference type="Proteomes" id="UP001362999"/>
    </source>
</evidence>
<protein>
    <submittedName>
        <fullName evidence="2">Uncharacterized protein</fullName>
    </submittedName>
</protein>
<accession>A0AAW0DTE8</accession>
<evidence type="ECO:0000313" key="2">
    <source>
        <dbReference type="EMBL" id="KAK7056027.1"/>
    </source>
</evidence>